<accession>A0ABN7SF50</accession>
<dbReference type="PROSITE" id="PS50061">
    <property type="entry name" value="ETS_DOMAIN_3"/>
    <property type="match status" value="1"/>
</dbReference>
<dbReference type="Gene3D" id="1.10.10.10">
    <property type="entry name" value="Winged helix-like DNA-binding domain superfamily/Winged helix DNA-binding domain"/>
    <property type="match status" value="1"/>
</dbReference>
<gene>
    <name evidence="6" type="ORF">OKIOD_LOCUS6446</name>
</gene>
<keyword evidence="7" id="KW-1185">Reference proteome</keyword>
<keyword evidence="2 3" id="KW-0238">DNA-binding</keyword>
<dbReference type="InterPro" id="IPR046328">
    <property type="entry name" value="ETS_fam"/>
</dbReference>
<dbReference type="PROSITE" id="PS00345">
    <property type="entry name" value="ETS_DOMAIN_1"/>
    <property type="match status" value="1"/>
</dbReference>
<dbReference type="InterPro" id="IPR036388">
    <property type="entry name" value="WH-like_DNA-bd_sf"/>
</dbReference>
<proteinExistence type="inferred from homology"/>
<protein>
    <submittedName>
        <fullName evidence="6">Oidioi.mRNA.OKI2018_I69.XSR.g14888.t1.cds</fullName>
    </submittedName>
</protein>
<dbReference type="Proteomes" id="UP001158576">
    <property type="component" value="Chromosome XSR"/>
</dbReference>
<feature type="region of interest" description="Disordered" evidence="4">
    <location>
        <begin position="357"/>
        <end position="390"/>
    </location>
</feature>
<feature type="region of interest" description="Disordered" evidence="4">
    <location>
        <begin position="1"/>
        <end position="22"/>
    </location>
</feature>
<dbReference type="PANTHER" id="PTHR11849">
    <property type="entry name" value="ETS"/>
    <property type="match status" value="1"/>
</dbReference>
<feature type="region of interest" description="Disordered" evidence="4">
    <location>
        <begin position="59"/>
        <end position="218"/>
    </location>
</feature>
<evidence type="ECO:0000259" key="5">
    <source>
        <dbReference type="PROSITE" id="PS50061"/>
    </source>
</evidence>
<feature type="compositionally biased region" description="Polar residues" evidence="4">
    <location>
        <begin position="9"/>
        <end position="20"/>
    </location>
</feature>
<evidence type="ECO:0000256" key="3">
    <source>
        <dbReference type="RuleBase" id="RU004019"/>
    </source>
</evidence>
<evidence type="ECO:0000256" key="4">
    <source>
        <dbReference type="SAM" id="MobiDB-lite"/>
    </source>
</evidence>
<name>A0ABN7SF50_OIKDI</name>
<dbReference type="PANTHER" id="PTHR11849:SF282">
    <property type="entry name" value="ETV5-RELATED PROTEIN ETS96B"/>
    <property type="match status" value="1"/>
</dbReference>
<dbReference type="SMART" id="SM00413">
    <property type="entry name" value="ETS"/>
    <property type="match status" value="1"/>
</dbReference>
<dbReference type="InterPro" id="IPR036390">
    <property type="entry name" value="WH_DNA-bd_sf"/>
</dbReference>
<feature type="compositionally biased region" description="Polar residues" evidence="4">
    <location>
        <begin position="207"/>
        <end position="218"/>
    </location>
</feature>
<dbReference type="PROSITE" id="PS00346">
    <property type="entry name" value="ETS_DOMAIN_2"/>
    <property type="match status" value="1"/>
</dbReference>
<evidence type="ECO:0000256" key="1">
    <source>
        <dbReference type="ARBA" id="ARBA00005562"/>
    </source>
</evidence>
<comment type="subcellular location">
    <subcellularLocation>
        <location evidence="3">Nucleus</location>
    </subcellularLocation>
</comment>
<dbReference type="Pfam" id="PF00178">
    <property type="entry name" value="Ets"/>
    <property type="match status" value="1"/>
</dbReference>
<evidence type="ECO:0000313" key="6">
    <source>
        <dbReference type="EMBL" id="CAG5097008.1"/>
    </source>
</evidence>
<dbReference type="InterPro" id="IPR000418">
    <property type="entry name" value="Ets_dom"/>
</dbReference>
<sequence>MSLDHRVPQESTFPLLQNPSGIIADPLKPKIASQKNIPINDVFGALQGDWLENSATDDDQFVPEVGYGSGSRPTTQQRDQVKVPEFGAQNGAAGNNKERPKPTSTVPPNGNQPQPQNLTATGSSAAPNNASSTPSTNTVVPSNNNSTTTTNTGVPPVQSVSSSTNPANTTPTLAPLTQPSPTTQPAQSQQPPHSQHQTNAQAPPRPASQTPSSPAQISQASLFSNINRSSSLPIPTSSTALSSTFTSMPQMPSMYSAASSTAAGGAGVANPYTNPYQAFAGAAAYGAYQPWLRAATPSANPWEDPQRRLQDFSGLGVPSANPLALGLASVADVTEKVKSEPGLNPAALRAFEQSHRPLDLSNGGSAATARAQVDQMEKKNQPDPNSQQISGRKGTLQLWQFLVALLDDPSNANFITWTGRGLEFKLLDPEEVARRWGKMKNRPAMNYDKLSRSLRYYYEKGIMSKVAGERYVYKFICDPRALFSLAGFGGDNTAAALHYHAAAAAAGYPGAMQGHASLLTHNLHDYRRDFGSQLPLALPSFGDNQLPWSHHQM</sequence>
<organism evidence="6 7">
    <name type="scientific">Oikopleura dioica</name>
    <name type="common">Tunicate</name>
    <dbReference type="NCBI Taxonomy" id="34765"/>
    <lineage>
        <taxon>Eukaryota</taxon>
        <taxon>Metazoa</taxon>
        <taxon>Chordata</taxon>
        <taxon>Tunicata</taxon>
        <taxon>Appendicularia</taxon>
        <taxon>Copelata</taxon>
        <taxon>Oikopleuridae</taxon>
        <taxon>Oikopleura</taxon>
    </lineage>
</organism>
<dbReference type="EMBL" id="OU015569">
    <property type="protein sequence ID" value="CAG5097008.1"/>
    <property type="molecule type" value="Genomic_DNA"/>
</dbReference>
<feature type="compositionally biased region" description="Low complexity" evidence="4">
    <location>
        <begin position="107"/>
        <end position="199"/>
    </location>
</feature>
<reference evidence="6 7" key="1">
    <citation type="submission" date="2021-04" db="EMBL/GenBank/DDBJ databases">
        <authorList>
            <person name="Bliznina A."/>
        </authorList>
    </citation>
    <scope>NUCLEOTIDE SEQUENCE [LARGE SCALE GENOMIC DNA]</scope>
</reference>
<evidence type="ECO:0000313" key="7">
    <source>
        <dbReference type="Proteomes" id="UP001158576"/>
    </source>
</evidence>
<comment type="similarity">
    <text evidence="1 3">Belongs to the ETS family.</text>
</comment>
<keyword evidence="3" id="KW-0539">Nucleus</keyword>
<feature type="domain" description="ETS" evidence="5">
    <location>
        <begin position="396"/>
        <end position="476"/>
    </location>
</feature>
<evidence type="ECO:0000256" key="2">
    <source>
        <dbReference type="ARBA" id="ARBA00023125"/>
    </source>
</evidence>
<dbReference type="SUPFAM" id="SSF46785">
    <property type="entry name" value="Winged helix' DNA-binding domain"/>
    <property type="match status" value="1"/>
</dbReference>
<dbReference type="PRINTS" id="PR00454">
    <property type="entry name" value="ETSDOMAIN"/>
</dbReference>